<dbReference type="RefSeq" id="WP_050430763.1">
    <property type="nucleotide sequence ID" value="NZ_CP012159.1"/>
</dbReference>
<dbReference type="Gene3D" id="2.130.10.130">
    <property type="entry name" value="Integrin alpha, N-terminal"/>
    <property type="match status" value="1"/>
</dbReference>
<evidence type="ECO:0008006" key="3">
    <source>
        <dbReference type="Google" id="ProtNLM"/>
    </source>
</evidence>
<accession>A0A0K1EDA3</accession>
<organism evidence="1 2">
    <name type="scientific">Chondromyces crocatus</name>
    <dbReference type="NCBI Taxonomy" id="52"/>
    <lineage>
        <taxon>Bacteria</taxon>
        <taxon>Pseudomonadati</taxon>
        <taxon>Myxococcota</taxon>
        <taxon>Polyangia</taxon>
        <taxon>Polyangiales</taxon>
        <taxon>Polyangiaceae</taxon>
        <taxon>Chondromyces</taxon>
    </lineage>
</organism>
<keyword evidence="2" id="KW-1185">Reference proteome</keyword>
<dbReference type="KEGG" id="ccro:CMC5_027000"/>
<dbReference type="STRING" id="52.CMC5_027000"/>
<proteinExistence type="predicted"/>
<reference evidence="1 2" key="1">
    <citation type="submission" date="2015-07" db="EMBL/GenBank/DDBJ databases">
        <title>Genome analysis of myxobacterium Chondromyces crocatus Cm c5 reveals a high potential for natural compound synthesis and the genetic basis for the loss of fruiting body formation.</title>
        <authorList>
            <person name="Zaburannyi N."/>
            <person name="Bunk B."/>
            <person name="Maier J."/>
            <person name="Overmann J."/>
            <person name="Mueller R."/>
        </authorList>
    </citation>
    <scope>NUCLEOTIDE SEQUENCE [LARGE SCALE GENOMIC DNA]</scope>
    <source>
        <strain evidence="1 2">Cm c5</strain>
    </source>
</reference>
<dbReference type="EMBL" id="CP012159">
    <property type="protein sequence ID" value="AKT38553.1"/>
    <property type="molecule type" value="Genomic_DNA"/>
</dbReference>
<dbReference type="SUPFAM" id="SSF69318">
    <property type="entry name" value="Integrin alpha N-terminal domain"/>
    <property type="match status" value="1"/>
</dbReference>
<name>A0A0K1EDA3_CHOCO</name>
<evidence type="ECO:0000313" key="2">
    <source>
        <dbReference type="Proteomes" id="UP000067626"/>
    </source>
</evidence>
<gene>
    <name evidence="1" type="ORF">CMC5_027000</name>
</gene>
<dbReference type="InterPro" id="IPR028994">
    <property type="entry name" value="Integrin_alpha_N"/>
</dbReference>
<evidence type="ECO:0000313" key="1">
    <source>
        <dbReference type="EMBL" id="AKT38553.1"/>
    </source>
</evidence>
<sequence>MLPHRSWKHRIWRDSALAIAAGVSTLLLSGRAGAMDLFVFHLDNPAGENHGYFRVGRDLQARGDARSWTPVQEVPFWFGSQDQGGDVAIADIDGDRMRDLLVLHIDNPVGENHGYYRVGWGIDAEGMATWGWSEPKAIPGWFGSEDQGAGIAAVDVNGSGRPDLVVLHIDNPVGENHGYYRVGWDVDGAGTVASWSNVKPIPGWFGAETQGAGLAIADLDRNDRPDLVVFHIDNPAGENHGHYRIGWNLDKSGNAKSWSSPKQVPGWFGAEDQGGGVALGDVDRDGRLDLLVFHIDNPGGENHGYYRIGYRLSDAGNVTRGWTAPKQVAGWFGSEDQGGGIAISP</sequence>
<dbReference type="Proteomes" id="UP000067626">
    <property type="component" value="Chromosome"/>
</dbReference>
<dbReference type="OrthoDB" id="5497173at2"/>
<dbReference type="AlphaFoldDB" id="A0A0K1EDA3"/>
<protein>
    <recommendedName>
        <fullName evidence="3">VCBS repeat-containing protein</fullName>
    </recommendedName>
</protein>